<dbReference type="SMART" id="SM00005">
    <property type="entry name" value="DEATH"/>
    <property type="match status" value="1"/>
</dbReference>
<dbReference type="PANTHER" id="PTHR15077">
    <property type="entry name" value="FAS-ASSOCIATING DEATH DOMAIN-CONTAINING PROTEIN FADD"/>
    <property type="match status" value="1"/>
</dbReference>
<dbReference type="InterPro" id="IPR000488">
    <property type="entry name" value="Death_dom"/>
</dbReference>
<name>A0A7R9E8Z3_9NEOP</name>
<dbReference type="CDD" id="cd01670">
    <property type="entry name" value="Death"/>
    <property type="match status" value="1"/>
</dbReference>
<dbReference type="PROSITE" id="PS50017">
    <property type="entry name" value="DEATH_DOMAIN"/>
    <property type="match status" value="1"/>
</dbReference>
<feature type="compositionally biased region" description="Basic and acidic residues" evidence="1">
    <location>
        <begin position="959"/>
        <end position="990"/>
    </location>
</feature>
<dbReference type="GO" id="GO:0007165">
    <property type="term" value="P:signal transduction"/>
    <property type="evidence" value="ECO:0007669"/>
    <property type="project" value="InterPro"/>
</dbReference>
<feature type="domain" description="Death" evidence="2">
    <location>
        <begin position="1087"/>
        <end position="1172"/>
    </location>
</feature>
<proteinExistence type="predicted"/>
<feature type="compositionally biased region" description="Basic residues" evidence="1">
    <location>
        <begin position="991"/>
        <end position="1005"/>
    </location>
</feature>
<dbReference type="InterPro" id="IPR011029">
    <property type="entry name" value="DEATH-like_dom_sf"/>
</dbReference>
<sequence>MSGEDNPRSSKSRRNLFKSELIDPSQVQNETCLLEEGVAPPKSIHRRPYGTCSRLTRSSMKQWQEMFGQDKSTRCLDNDMMKPPELPPLQPQLRGGTSGVITRTRYRNLVRDVPQLQPATKTIKLSTSCGSLLFDSFGNTSDYGTASDDSKNCSVVMDRLDQDSVRESCHCSSVSGLGSIQSEGEPAVDMIEEDVATDSDAADLSNTRWDSDCSELDQPCVTVEMDWDSEAELECLRKVRESAKVVMICEEKVTAIIPTINPSGYRGKYRINLNTENDGNSYRQGLYCGLRVHHVSPVVSMEPHGVQFYETLPALLVIPLEVEPQEESWLSCLYSNTPEEQTPQWQRLPKKDFFYNPKEWGSCQSHVRVCSNSNGCLIITADHFSLFTVILEEPYPEVMKRIRCRTGGRLRMDEVPGVEIMLRQKTISNSSPQVEFPRGCLESDVDAYLRVLFDSEPQLEKSSRALASPIIMLGPHGHQFDTNRPPVSLGPLPVLQVVCDEPLGVRIMLPVPDYHTIMARFGGRARLSVWQSSTRDGEPMVWEELTSAHISPPDLSRHNPFGLPVVSFTVHHFSFFKLVWDILSASLYEAKVGMSYFHPYISFSMMCQAFMDQGAGNRFGLEVICYRSDRRLPETANYRWVHSAELLDSREDSLRSVRHVNTHFVCRHRVGASLKPKLVRPGRILVRLRSQMFVADEEAGEDKEMAKEEPDFRGRDFEKQYACKFKVDTNVDRGTFGKVIVERIVKSNKDPLFEFNLNKTGMEADISPPVSNERWALIAMKELALSLQIMEGNNWKKCAQYIGFTKSEIKSKLQVFQPPLVPGYISGTSLAAQLCVQGVLYSRRSGCQVRDLSVFQYTPDPFMAMVNLYGNRGGTPEEFTQALYAVSRDLRINMSGLGGAHSKRSSSAGDGSPVSSHESGSKTAKRASWWTRRLFTRDSDSGEDSGDSSPDNTSPTKESSPRTKDSSPHTKDSSHRGTKRSHPDNSDSSRQKSKGRKGSASKRRRFSEVAATDSSDEEANNEMTSATSELHRVDTPQSLSSESTLLSLPAQSRHSSEQYCGLCHVEVRLTVWFSLIPVRYNPHKLSDQELWHVTSRIVRKDWRNLGRTLGINEHHLANLEHAHSTTGFRECAYQMLLEWKGRKPKLCTVGELSRALGVEGMQDVAKHLLKVVESPDS</sequence>
<dbReference type="SUPFAM" id="SSF47986">
    <property type="entry name" value="DEATH domain"/>
    <property type="match status" value="1"/>
</dbReference>
<feature type="compositionally biased region" description="Low complexity" evidence="1">
    <location>
        <begin position="905"/>
        <end position="916"/>
    </location>
</feature>
<dbReference type="Pfam" id="PF00531">
    <property type="entry name" value="Death"/>
    <property type="match status" value="1"/>
</dbReference>
<evidence type="ECO:0000313" key="3">
    <source>
        <dbReference type="EMBL" id="CAD7428526.1"/>
    </source>
</evidence>
<protein>
    <recommendedName>
        <fullName evidence="2">Death domain-containing protein</fullName>
    </recommendedName>
</protein>
<organism evidence="3">
    <name type="scientific">Timema monikensis</name>
    <dbReference type="NCBI Taxonomy" id="170555"/>
    <lineage>
        <taxon>Eukaryota</taxon>
        <taxon>Metazoa</taxon>
        <taxon>Ecdysozoa</taxon>
        <taxon>Arthropoda</taxon>
        <taxon>Hexapoda</taxon>
        <taxon>Insecta</taxon>
        <taxon>Pterygota</taxon>
        <taxon>Neoptera</taxon>
        <taxon>Polyneoptera</taxon>
        <taxon>Phasmatodea</taxon>
        <taxon>Timematodea</taxon>
        <taxon>Timematoidea</taxon>
        <taxon>Timematidae</taxon>
        <taxon>Timema</taxon>
    </lineage>
</organism>
<dbReference type="Gene3D" id="1.10.533.10">
    <property type="entry name" value="Death Domain, Fas"/>
    <property type="match status" value="1"/>
</dbReference>
<feature type="region of interest" description="Disordered" evidence="1">
    <location>
        <begin position="896"/>
        <end position="1046"/>
    </location>
</feature>
<dbReference type="EMBL" id="OB793764">
    <property type="protein sequence ID" value="CAD7428526.1"/>
    <property type="molecule type" value="Genomic_DNA"/>
</dbReference>
<reference evidence="3" key="1">
    <citation type="submission" date="2020-11" db="EMBL/GenBank/DDBJ databases">
        <authorList>
            <person name="Tran Van P."/>
        </authorList>
    </citation>
    <scope>NUCLEOTIDE SEQUENCE</scope>
</reference>
<dbReference type="AlphaFoldDB" id="A0A7R9E8Z3"/>
<evidence type="ECO:0000259" key="2">
    <source>
        <dbReference type="PROSITE" id="PS50017"/>
    </source>
</evidence>
<evidence type="ECO:0000256" key="1">
    <source>
        <dbReference type="SAM" id="MobiDB-lite"/>
    </source>
</evidence>
<dbReference type="Gene3D" id="2.60.220.30">
    <property type="match status" value="2"/>
</dbReference>
<dbReference type="InterPro" id="IPR016729">
    <property type="entry name" value="FADD"/>
</dbReference>
<accession>A0A7R9E8Z3</accession>
<feature type="region of interest" description="Disordered" evidence="1">
    <location>
        <begin position="1"/>
        <end position="22"/>
    </location>
</feature>
<gene>
    <name evidence="3" type="ORF">TMSB3V08_LOCUS5328</name>
</gene>